<proteinExistence type="predicted"/>
<accession>T1JZI9</accession>
<dbReference type="AlphaFoldDB" id="T1JZI9"/>
<keyword evidence="2" id="KW-1185">Reference proteome</keyword>
<protein>
    <submittedName>
        <fullName evidence="1">Uncharacterized protein</fullName>
    </submittedName>
</protein>
<evidence type="ECO:0000313" key="1">
    <source>
        <dbReference type="EnsemblMetazoa" id="tetur03g04110.1"/>
    </source>
</evidence>
<sequence>MLLYIYYTLFNFICELASLFHSNFHINNSLHDHLHHCKSFSHHYSHCQLNKSRGFMIGEKNEKQKVFYS</sequence>
<reference evidence="1" key="2">
    <citation type="submission" date="2015-06" db="UniProtKB">
        <authorList>
            <consortium name="EnsemblMetazoa"/>
        </authorList>
    </citation>
    <scope>IDENTIFICATION</scope>
</reference>
<dbReference type="Proteomes" id="UP000015104">
    <property type="component" value="Unassembled WGS sequence"/>
</dbReference>
<reference evidence="2" key="1">
    <citation type="submission" date="2011-08" db="EMBL/GenBank/DDBJ databases">
        <authorList>
            <person name="Rombauts S."/>
        </authorList>
    </citation>
    <scope>NUCLEOTIDE SEQUENCE</scope>
    <source>
        <strain evidence="2">London</strain>
    </source>
</reference>
<dbReference type="EMBL" id="CAEY01001120">
    <property type="status" value="NOT_ANNOTATED_CDS"/>
    <property type="molecule type" value="Genomic_DNA"/>
</dbReference>
<dbReference type="HOGENOM" id="CLU_2779119_0_0_1"/>
<name>T1JZI9_TETUR</name>
<organism evidence="1 2">
    <name type="scientific">Tetranychus urticae</name>
    <name type="common">Two-spotted spider mite</name>
    <dbReference type="NCBI Taxonomy" id="32264"/>
    <lineage>
        <taxon>Eukaryota</taxon>
        <taxon>Metazoa</taxon>
        <taxon>Ecdysozoa</taxon>
        <taxon>Arthropoda</taxon>
        <taxon>Chelicerata</taxon>
        <taxon>Arachnida</taxon>
        <taxon>Acari</taxon>
        <taxon>Acariformes</taxon>
        <taxon>Trombidiformes</taxon>
        <taxon>Prostigmata</taxon>
        <taxon>Eleutherengona</taxon>
        <taxon>Raphignathae</taxon>
        <taxon>Tetranychoidea</taxon>
        <taxon>Tetranychidae</taxon>
        <taxon>Tetranychus</taxon>
    </lineage>
</organism>
<evidence type="ECO:0000313" key="2">
    <source>
        <dbReference type="Proteomes" id="UP000015104"/>
    </source>
</evidence>
<dbReference type="EnsemblMetazoa" id="tetur03g04110.1">
    <property type="protein sequence ID" value="tetur03g04110.1"/>
    <property type="gene ID" value="tetur03g04110"/>
</dbReference>